<keyword evidence="2" id="KW-0040">ANK repeat</keyword>
<dbReference type="Proteomes" id="UP000184330">
    <property type="component" value="Unassembled WGS sequence"/>
</dbReference>
<dbReference type="STRING" id="576137.A0A1L7XWY9"/>
<feature type="repeat" description="ANK" evidence="2">
    <location>
        <begin position="1513"/>
        <end position="1545"/>
    </location>
</feature>
<organism evidence="5 6">
    <name type="scientific">Phialocephala subalpina</name>
    <dbReference type="NCBI Taxonomy" id="576137"/>
    <lineage>
        <taxon>Eukaryota</taxon>
        <taxon>Fungi</taxon>
        <taxon>Dikarya</taxon>
        <taxon>Ascomycota</taxon>
        <taxon>Pezizomycotina</taxon>
        <taxon>Leotiomycetes</taxon>
        <taxon>Helotiales</taxon>
        <taxon>Mollisiaceae</taxon>
        <taxon>Phialocephala</taxon>
        <taxon>Phialocephala fortinii species complex</taxon>
    </lineage>
</organism>
<feature type="domain" description="GPI inositol-deacylase winged helix" evidence="3">
    <location>
        <begin position="459"/>
        <end position="556"/>
    </location>
</feature>
<feature type="repeat" description="ANK" evidence="2">
    <location>
        <begin position="1158"/>
        <end position="1190"/>
    </location>
</feature>
<dbReference type="InterPro" id="IPR051616">
    <property type="entry name" value="Cul2-RING_E3_ligase_SR"/>
</dbReference>
<feature type="repeat" description="ANK" evidence="2">
    <location>
        <begin position="835"/>
        <end position="864"/>
    </location>
</feature>
<feature type="repeat" description="ANK" evidence="2">
    <location>
        <begin position="991"/>
        <end position="1023"/>
    </location>
</feature>
<feature type="repeat" description="ANK" evidence="2">
    <location>
        <begin position="1546"/>
        <end position="1578"/>
    </location>
</feature>
<proteinExistence type="predicted"/>
<sequence length="1747" mass="189793">MSGVGEAAAVLELVKLCGTVVNSCYKYAQSARNAPVEIQRAICEIDSLKGILERLHSLTLDASSALGSQMGPNGPFQACMVALEELAKRLMVLNDASAVRRRLLWPVESGKVQEILAGLEKHKSSLMLAILASGGENEETNLRVIAETKMSVEELKAMEKRKDVLRWLKDVDPTSNHRVARKKHEQPETGSWLLQCEELKAWQDHGAEILWMHGNVQPLISESSIVIEYLSSLPTNGATTRTAYFYFDFNDKSKQSTFNCLRSLAHQLIEQSDTVHEDILDVFDKYKGSSSSLSQELVIDILALLLSCPKKTFLIIDALDECMEDERKEFLTALSTIKDIASGNFGIFITSRPEPDIRRGMEGLKVKELAIQPAHVDEDVRTYVEACLQTDGTLKSWSPTLKKEIQNAITQGSNGMFRWAYCQLVLLKKCYKPAKIREVLSTLPDNLDGTYDRIFQQIAAGYEREIRAVLMLLAFSARPMSIEEVAEATAINLKSQKFDPEDRFLEPNIILKLCSSLVTLTTQKRRDSIGQMAVVKVLQFSHYTVKSYILSDRAKSRLRPEYCISPSVSHESITQMCLVYLLEFNGGEFTESFNHAEYPFLLYAAKNWTIHWSEIDKGEQDSVENLFNKLIESLFTRLFSPDKLDNFMNWLNIWDPASYRQANVFGRDADNPWSSYATKPVWAKSRSKEDFAQPLYYACTYGLLGIASWIVRHHSGLIPLKDDLDQALEAAAGGGYDEIVRFLLDEGADPNSNQRTKWGSPLHAAVSSGKLSTISLLLDAGADIDFNASGDDYVFTDGKWGTALHTATKNGSIPGVELLLSRGANRNICVFPFGTPLTVAAKVGNDDLVGILLRSGANPRALGGSSTCPLLAACNDASLEVVKLLLENGADPNGEIPPNESALYVASERGDLNIMRLLLEKGANVNARGGTYGSPIQASIQSRNEAAFELLLHAGADINYQGGYAGSVVGQAIFSYQLSTLNKLLDRGAKFGDYALIEAIDMDLPEVVNILLTRGADPNAEHKEHGNVLQQAVGKGNDQIVKLLLEAGAEVSVIEGEEGTSLQVACIHKREKIVRLLLDFGAQTDMPPCGKYGSILEAALSQSDNDVVVHLILEKSPDVNACGGRLGTPLQAAAARGRQDFVEGLLQRGADLDAKGGDYGTALRAAISNEHETLVKYLLNSGADPNILVTGAHTPRSEGGSITEHCTALEVAAASGKIELVQLLLDHGARINEVGTKDMQPSILDKAVNTEGMAMMHYLFEQGADARLDKGAAVHAAVHQHDIPKLKLLIEHGADINRDCGWHGSVLQSAISDKQYDTARFLLSAGANINFQGGHHGTPLESAIHDVFGPGNSDFVLELLEHGADVNRPSGHWGTPLAAAASIGDEKILHALLDHGADINQRGGEFGTALLTAIWRDHFVIAHELLDRGADIHASGFVVSALVAACGYFRPGQLKLVERILDLGADIEAHGEDEGENNWRSFSALQMAAYVGNEKVVQLLLERGANIHSGGRKYGNPLAAASFKGHIGIVKMLIEKGADVNAIGGKYGTALQAALDEVQPSVIEFLLSSGADVNLEGGYYGTPLQVAARNGNIKRMQVLLDHGAKVNTKIGHFGNPLQAAAKKGHLEAVRFLLEQGANVHLVGGKYYAALQAAACARHDSYNYEDKSLDILELLIEKGADVNAQGGKYGTALQAAAYHCAKFTKCLLKHGADPNSGGGKFGSPLKAARAKGLGRVIRMLLKHGAEDK</sequence>
<keyword evidence="6" id="KW-1185">Reference proteome</keyword>
<evidence type="ECO:0000313" key="5">
    <source>
        <dbReference type="EMBL" id="CZR69571.1"/>
    </source>
</evidence>
<feature type="repeat" description="ANK" evidence="2">
    <location>
        <begin position="1269"/>
        <end position="1297"/>
    </location>
</feature>
<dbReference type="SMART" id="SM00248">
    <property type="entry name" value="ANK"/>
    <property type="match status" value="29"/>
</dbReference>
<feature type="repeat" description="ANK" evidence="2">
    <location>
        <begin position="757"/>
        <end position="789"/>
    </location>
</feature>
<dbReference type="PROSITE" id="PS50088">
    <property type="entry name" value="ANK_REPEAT"/>
    <property type="match status" value="18"/>
</dbReference>
<feature type="repeat" description="ANK" evidence="2">
    <location>
        <begin position="1204"/>
        <end position="1236"/>
    </location>
</feature>
<feature type="repeat" description="ANK" evidence="2">
    <location>
        <begin position="1024"/>
        <end position="1056"/>
    </location>
</feature>
<evidence type="ECO:0000256" key="1">
    <source>
        <dbReference type="ARBA" id="ARBA00022737"/>
    </source>
</evidence>
<dbReference type="SUPFAM" id="SSF48403">
    <property type="entry name" value="Ankyrin repeat"/>
    <property type="match status" value="3"/>
</dbReference>
<dbReference type="Gene3D" id="3.40.50.300">
    <property type="entry name" value="P-loop containing nucleotide triphosphate hydrolases"/>
    <property type="match status" value="1"/>
</dbReference>
<gene>
    <name evidence="5" type="ORF">PAC_19471</name>
</gene>
<dbReference type="OrthoDB" id="1577640at2759"/>
<dbReference type="InterPro" id="IPR002110">
    <property type="entry name" value="Ankyrin_rpt"/>
</dbReference>
<dbReference type="InterPro" id="IPR027417">
    <property type="entry name" value="P-loop_NTPase"/>
</dbReference>
<dbReference type="PANTHER" id="PTHR46224">
    <property type="entry name" value="ANKYRIN REPEAT FAMILY PROTEIN"/>
    <property type="match status" value="1"/>
</dbReference>
<dbReference type="PANTHER" id="PTHR46224:SF64">
    <property type="entry name" value="IQ MOTIF AND ANKYRIN REPEAT DOMAIN-CONTAINING PROTEIN 1"/>
    <property type="match status" value="1"/>
</dbReference>
<reference evidence="5 6" key="1">
    <citation type="submission" date="2016-03" db="EMBL/GenBank/DDBJ databases">
        <authorList>
            <person name="Ploux O."/>
        </authorList>
    </citation>
    <scope>NUCLEOTIDE SEQUENCE [LARGE SCALE GENOMIC DNA]</scope>
    <source>
        <strain evidence="5 6">UAMH 11012</strain>
    </source>
</reference>
<accession>A0A1L7XWY9</accession>
<feature type="repeat" description="ANK" evidence="2">
    <location>
        <begin position="1372"/>
        <end position="1404"/>
    </location>
</feature>
<evidence type="ECO:0000259" key="3">
    <source>
        <dbReference type="Pfam" id="PF22939"/>
    </source>
</evidence>
<dbReference type="Pfam" id="PF00023">
    <property type="entry name" value="Ank"/>
    <property type="match status" value="2"/>
</dbReference>
<dbReference type="Gene3D" id="1.25.40.20">
    <property type="entry name" value="Ankyrin repeat-containing domain"/>
    <property type="match status" value="5"/>
</dbReference>
<feature type="domain" description="Nephrocystin 3-like N-terminal" evidence="4">
    <location>
        <begin position="189"/>
        <end position="352"/>
    </location>
</feature>
<dbReference type="InterPro" id="IPR054471">
    <property type="entry name" value="GPIID_WHD"/>
</dbReference>
<dbReference type="EMBL" id="FJOG01000073">
    <property type="protein sequence ID" value="CZR69571.1"/>
    <property type="molecule type" value="Genomic_DNA"/>
</dbReference>
<feature type="repeat" description="ANK" evidence="2">
    <location>
        <begin position="799"/>
        <end position="828"/>
    </location>
</feature>
<dbReference type="Pfam" id="PF24883">
    <property type="entry name" value="NPHP3_N"/>
    <property type="match status" value="1"/>
</dbReference>
<name>A0A1L7XWY9_9HELO</name>
<evidence type="ECO:0000313" key="6">
    <source>
        <dbReference type="Proteomes" id="UP000184330"/>
    </source>
</evidence>
<feature type="repeat" description="ANK" evidence="2">
    <location>
        <begin position="1125"/>
        <end position="1157"/>
    </location>
</feature>
<protein>
    <submittedName>
        <fullName evidence="5">Uncharacterized protein</fullName>
    </submittedName>
</protein>
<feature type="repeat" description="ANK" evidence="2">
    <location>
        <begin position="865"/>
        <end position="893"/>
    </location>
</feature>
<evidence type="ECO:0000259" key="4">
    <source>
        <dbReference type="Pfam" id="PF24883"/>
    </source>
</evidence>
<feature type="repeat" description="ANK" evidence="2">
    <location>
        <begin position="723"/>
        <end position="755"/>
    </location>
</feature>
<dbReference type="Pfam" id="PF22939">
    <property type="entry name" value="WHD_GPIID"/>
    <property type="match status" value="1"/>
</dbReference>
<evidence type="ECO:0000256" key="2">
    <source>
        <dbReference type="PROSITE-ProRule" id="PRU00023"/>
    </source>
</evidence>
<dbReference type="InterPro" id="IPR036770">
    <property type="entry name" value="Ankyrin_rpt-contain_sf"/>
</dbReference>
<dbReference type="PROSITE" id="PS50297">
    <property type="entry name" value="ANK_REP_REGION"/>
    <property type="match status" value="13"/>
</dbReference>
<keyword evidence="1" id="KW-0677">Repeat</keyword>
<feature type="repeat" description="ANK" evidence="2">
    <location>
        <begin position="898"/>
        <end position="930"/>
    </location>
</feature>
<feature type="repeat" description="ANK" evidence="2">
    <location>
        <begin position="1612"/>
        <end position="1644"/>
    </location>
</feature>
<dbReference type="Pfam" id="PF12796">
    <property type="entry name" value="Ank_2"/>
    <property type="match status" value="8"/>
</dbReference>
<dbReference type="InterPro" id="IPR056884">
    <property type="entry name" value="NPHP3-like_N"/>
</dbReference>
<feature type="repeat" description="ANK" evidence="2">
    <location>
        <begin position="1480"/>
        <end position="1512"/>
    </location>
</feature>
<feature type="repeat" description="ANK" evidence="2">
    <location>
        <begin position="1579"/>
        <end position="1611"/>
    </location>
</feature>